<gene>
    <name evidence="3" type="ORF">GCM10010347_34170</name>
</gene>
<dbReference type="Gene3D" id="3.30.450.30">
    <property type="entry name" value="Dynein light chain 2a, cytoplasmic"/>
    <property type="match status" value="1"/>
</dbReference>
<sequence length="168" mass="17378">MTPPGAPAAAPPPVPTPHPSKERTLMSGEVVTRTSRLSDLDWLLGGLVQRVPYTRSAVLLTADGLVSCVHGLDADSADHLAALASGLYSLGRSAGSRFADGAEVRQVVVELDSALVFVSAAGSGTCLAVLADREADAGVLGYEMAMLVKSVRPYLAAPARRPVADSER</sequence>
<evidence type="ECO:0000256" key="1">
    <source>
        <dbReference type="SAM" id="MobiDB-lite"/>
    </source>
</evidence>
<keyword evidence="4" id="KW-1185">Reference proteome</keyword>
<dbReference type="EMBL" id="BMVP01000005">
    <property type="protein sequence ID" value="GHB61219.1"/>
    <property type="molecule type" value="Genomic_DNA"/>
</dbReference>
<protein>
    <submittedName>
        <fullName evidence="3">Dynein regulation protein LC7</fullName>
    </submittedName>
</protein>
<dbReference type="InterPro" id="IPR053141">
    <property type="entry name" value="Mycobact_SerProt_Inhib_Rv3364c"/>
</dbReference>
<evidence type="ECO:0000259" key="2">
    <source>
        <dbReference type="SMART" id="SM00960"/>
    </source>
</evidence>
<dbReference type="InterPro" id="IPR004942">
    <property type="entry name" value="Roadblock/LAMTOR2_dom"/>
</dbReference>
<dbReference type="SUPFAM" id="SSF103196">
    <property type="entry name" value="Roadblock/LC7 domain"/>
    <property type="match status" value="1"/>
</dbReference>
<reference evidence="4" key="1">
    <citation type="journal article" date="2019" name="Int. J. Syst. Evol. Microbiol.">
        <title>The Global Catalogue of Microorganisms (GCM) 10K type strain sequencing project: providing services to taxonomists for standard genome sequencing and annotation.</title>
        <authorList>
            <consortium name="The Broad Institute Genomics Platform"/>
            <consortium name="The Broad Institute Genome Sequencing Center for Infectious Disease"/>
            <person name="Wu L."/>
            <person name="Ma J."/>
        </authorList>
    </citation>
    <scope>NUCLEOTIDE SEQUENCE [LARGE SCALE GENOMIC DNA]</scope>
    <source>
        <strain evidence="4">JCM 4738</strain>
    </source>
</reference>
<proteinExistence type="predicted"/>
<evidence type="ECO:0000313" key="3">
    <source>
        <dbReference type="EMBL" id="GHB61219.1"/>
    </source>
</evidence>
<dbReference type="Proteomes" id="UP000642673">
    <property type="component" value="Unassembled WGS sequence"/>
</dbReference>
<dbReference type="PANTHER" id="PTHR36222:SF1">
    <property type="entry name" value="SERINE PROTEASE INHIBITOR RV3364C"/>
    <property type="match status" value="1"/>
</dbReference>
<feature type="compositionally biased region" description="Pro residues" evidence="1">
    <location>
        <begin position="1"/>
        <end position="18"/>
    </location>
</feature>
<dbReference type="SMART" id="SM00960">
    <property type="entry name" value="Robl_LC7"/>
    <property type="match status" value="1"/>
</dbReference>
<accession>A0ABQ3EXV6</accession>
<dbReference type="PANTHER" id="PTHR36222">
    <property type="entry name" value="SERINE PROTEASE INHIBITOR RV3364C"/>
    <property type="match status" value="1"/>
</dbReference>
<feature type="region of interest" description="Disordered" evidence="1">
    <location>
        <begin position="1"/>
        <end position="26"/>
    </location>
</feature>
<name>A0ABQ3EXV6_9ACTN</name>
<comment type="caution">
    <text evidence="3">The sequence shown here is derived from an EMBL/GenBank/DDBJ whole genome shotgun (WGS) entry which is preliminary data.</text>
</comment>
<feature type="domain" description="Roadblock/LAMTOR2" evidence="2">
    <location>
        <begin position="41"/>
        <end position="131"/>
    </location>
</feature>
<evidence type="ECO:0000313" key="4">
    <source>
        <dbReference type="Proteomes" id="UP000642673"/>
    </source>
</evidence>
<organism evidence="3 4">
    <name type="scientific">Streptomyces cirratus</name>
    <dbReference type="NCBI Taxonomy" id="68187"/>
    <lineage>
        <taxon>Bacteria</taxon>
        <taxon>Bacillati</taxon>
        <taxon>Actinomycetota</taxon>
        <taxon>Actinomycetes</taxon>
        <taxon>Kitasatosporales</taxon>
        <taxon>Streptomycetaceae</taxon>
        <taxon>Streptomyces</taxon>
    </lineage>
</organism>
<dbReference type="Pfam" id="PF03259">
    <property type="entry name" value="Robl_LC7"/>
    <property type="match status" value="1"/>
</dbReference>